<keyword evidence="9" id="KW-1185">Reference proteome</keyword>
<dbReference type="Gene3D" id="3.40.50.150">
    <property type="entry name" value="Vaccinia Virus protein VP39"/>
    <property type="match status" value="1"/>
</dbReference>
<keyword evidence="2 7" id="KW-0963">Cytoplasm</keyword>
<feature type="binding site" evidence="7">
    <location>
        <position position="106"/>
    </location>
    <ligand>
        <name>S-adenosyl-L-methionine</name>
        <dbReference type="ChEBI" id="CHEBI:59789"/>
    </ligand>
</feature>
<evidence type="ECO:0000256" key="7">
    <source>
        <dbReference type="HAMAP-Rule" id="MF_01007"/>
    </source>
</evidence>
<feature type="binding site" evidence="7">
    <location>
        <position position="99"/>
    </location>
    <ligand>
        <name>S-adenosyl-L-methionine</name>
        <dbReference type="ChEBI" id="CHEBI:59789"/>
    </ligand>
</feature>
<feature type="binding site" evidence="7">
    <location>
        <position position="51"/>
    </location>
    <ligand>
        <name>S-adenosyl-L-methionine</name>
        <dbReference type="ChEBI" id="CHEBI:59789"/>
    </ligand>
</feature>
<protein>
    <recommendedName>
        <fullName evidence="7">Ribosomal RNA small subunit methyltransferase H</fullName>
        <ecNumber evidence="7">2.1.1.199</ecNumber>
    </recommendedName>
    <alternativeName>
        <fullName evidence="7">16S rRNA m(4)C1402 methyltransferase</fullName>
    </alternativeName>
    <alternativeName>
        <fullName evidence="7">rRNA (cytosine-N(4)-)-methyltransferase RsmH</fullName>
    </alternativeName>
</protein>
<dbReference type="GO" id="GO:0071424">
    <property type="term" value="F:rRNA (cytosine-N4-)-methyltransferase activity"/>
    <property type="evidence" value="ECO:0007669"/>
    <property type="project" value="UniProtKB-UniRule"/>
</dbReference>
<dbReference type="InterPro" id="IPR029063">
    <property type="entry name" value="SAM-dependent_MTases_sf"/>
</dbReference>
<dbReference type="PANTHER" id="PTHR11265">
    <property type="entry name" value="S-ADENOSYL-METHYLTRANSFERASE MRAW"/>
    <property type="match status" value="1"/>
</dbReference>
<dbReference type="EMBL" id="CP024963">
    <property type="protein sequence ID" value="ATZ17154.1"/>
    <property type="molecule type" value="Genomic_DNA"/>
</dbReference>
<dbReference type="PANTHER" id="PTHR11265:SF0">
    <property type="entry name" value="12S RRNA N4-METHYLCYTIDINE METHYLTRANSFERASE"/>
    <property type="match status" value="1"/>
</dbReference>
<keyword evidence="3 7" id="KW-0698">rRNA processing</keyword>
<evidence type="ECO:0000256" key="6">
    <source>
        <dbReference type="ARBA" id="ARBA00022691"/>
    </source>
</evidence>
<evidence type="ECO:0000313" key="8">
    <source>
        <dbReference type="EMBL" id="ATZ17154.1"/>
    </source>
</evidence>
<sequence length="308" mass="34787">MEKHTPVLLAESIKYLNLQPNGIYVDCTLGRGGHSSEILKHLDNGVLYAIDQDPIAIAESQTKLAATLKNFHILNGNFSNIASLLALKNVFQVDGILYDLGVSSPQFDVGERGFSYRFDGPLDMRMDTVHNQLTAEKVINQKSEEELCQIFWQYGDEKFARQIASSIIKTRPLKTTFELVDVIKQSLPQKVLKQKGHPAKKVFQALRIYVNDEINVLKTSIEQSLKLLKPKGRIVIITFHSLEEKIVKESFKAATISGMESVISKLPIEVENDTQFSLIIKKPIVPKNTEIENNNRAHSSKMWVIEKK</sequence>
<dbReference type="GO" id="GO:0070475">
    <property type="term" value="P:rRNA base methylation"/>
    <property type="evidence" value="ECO:0007669"/>
    <property type="project" value="UniProtKB-UniRule"/>
</dbReference>
<evidence type="ECO:0000256" key="2">
    <source>
        <dbReference type="ARBA" id="ARBA00022490"/>
    </source>
</evidence>
<dbReference type="GO" id="GO:0005737">
    <property type="term" value="C:cytoplasm"/>
    <property type="evidence" value="ECO:0007669"/>
    <property type="project" value="UniProtKB-SubCell"/>
</dbReference>
<comment type="similarity">
    <text evidence="1 7">Belongs to the methyltransferase superfamily. RsmH family.</text>
</comment>
<comment type="function">
    <text evidence="7">Specifically methylates the N4 position of cytidine in position 1402 (C1402) of 16S rRNA.</text>
</comment>
<feature type="binding site" evidence="7">
    <location>
        <position position="78"/>
    </location>
    <ligand>
        <name>S-adenosyl-L-methionine</name>
        <dbReference type="ChEBI" id="CHEBI:59789"/>
    </ligand>
</feature>
<dbReference type="NCBIfam" id="TIGR00006">
    <property type="entry name" value="16S rRNA (cytosine(1402)-N(4))-methyltransferase RsmH"/>
    <property type="match status" value="1"/>
</dbReference>
<keyword evidence="6 7" id="KW-0949">S-adenosyl-L-methionine</keyword>
<dbReference type="AlphaFoldDB" id="A0A2K8NTS0"/>
<evidence type="ECO:0000256" key="4">
    <source>
        <dbReference type="ARBA" id="ARBA00022603"/>
    </source>
</evidence>
<proteinExistence type="inferred from homology"/>
<dbReference type="InterPro" id="IPR023397">
    <property type="entry name" value="SAM-dep_MeTrfase_MraW_recog"/>
</dbReference>
<feature type="binding site" evidence="7">
    <location>
        <begin position="32"/>
        <end position="34"/>
    </location>
    <ligand>
        <name>S-adenosyl-L-methionine</name>
        <dbReference type="ChEBI" id="CHEBI:59789"/>
    </ligand>
</feature>
<name>A0A2K8NTS0_9MOLU</name>
<evidence type="ECO:0000256" key="5">
    <source>
        <dbReference type="ARBA" id="ARBA00022679"/>
    </source>
</evidence>
<reference evidence="8 9" key="1">
    <citation type="submission" date="2017-11" db="EMBL/GenBank/DDBJ databases">
        <title>Genome sequence of Entomoplasma luminosum PIMN-1 (ATCC 49195).</title>
        <authorList>
            <person name="Lo W.-S."/>
            <person name="Gasparich G.E."/>
            <person name="Kuo C.-H."/>
        </authorList>
    </citation>
    <scope>NUCLEOTIDE SEQUENCE [LARGE SCALE GENOMIC DNA]</scope>
    <source>
        <strain evidence="8 9">PIMN-1</strain>
    </source>
</reference>
<dbReference type="SUPFAM" id="SSF53335">
    <property type="entry name" value="S-adenosyl-L-methionine-dependent methyltransferases"/>
    <property type="match status" value="1"/>
</dbReference>
<dbReference type="EC" id="2.1.1.199" evidence="7"/>
<comment type="subcellular location">
    <subcellularLocation>
        <location evidence="7">Cytoplasm</location>
    </subcellularLocation>
</comment>
<dbReference type="InterPro" id="IPR002903">
    <property type="entry name" value="RsmH"/>
</dbReference>
<evidence type="ECO:0000256" key="3">
    <source>
        <dbReference type="ARBA" id="ARBA00022552"/>
    </source>
</evidence>
<dbReference type="Proteomes" id="UP000232063">
    <property type="component" value="Chromosome"/>
</dbReference>
<dbReference type="HAMAP" id="MF_01007">
    <property type="entry name" value="16SrRNA_methyltr_H"/>
    <property type="match status" value="1"/>
</dbReference>
<dbReference type="SUPFAM" id="SSF81799">
    <property type="entry name" value="Putative methyltransferase TM0872, insert domain"/>
    <property type="match status" value="1"/>
</dbReference>
<organism evidence="8 9">
    <name type="scientific">Williamsoniiplasma luminosum</name>
    <dbReference type="NCBI Taxonomy" id="214888"/>
    <lineage>
        <taxon>Bacteria</taxon>
        <taxon>Bacillati</taxon>
        <taxon>Mycoplasmatota</taxon>
        <taxon>Mollicutes</taxon>
        <taxon>Entomoplasmatales</taxon>
        <taxon>Williamsoniiplasma</taxon>
    </lineage>
</organism>
<dbReference type="Pfam" id="PF01795">
    <property type="entry name" value="Methyltransf_5"/>
    <property type="match status" value="1"/>
</dbReference>
<dbReference type="OrthoDB" id="9806637at2"/>
<comment type="catalytic activity">
    <reaction evidence="7">
        <text>cytidine(1402) in 16S rRNA + S-adenosyl-L-methionine = N(4)-methylcytidine(1402) in 16S rRNA + S-adenosyl-L-homocysteine + H(+)</text>
        <dbReference type="Rhea" id="RHEA:42928"/>
        <dbReference type="Rhea" id="RHEA-COMP:10286"/>
        <dbReference type="Rhea" id="RHEA-COMP:10287"/>
        <dbReference type="ChEBI" id="CHEBI:15378"/>
        <dbReference type="ChEBI" id="CHEBI:57856"/>
        <dbReference type="ChEBI" id="CHEBI:59789"/>
        <dbReference type="ChEBI" id="CHEBI:74506"/>
        <dbReference type="ChEBI" id="CHEBI:82748"/>
        <dbReference type="EC" id="2.1.1.199"/>
    </reaction>
</comment>
<dbReference type="KEGG" id="elj:ELUMI_v1c04300"/>
<accession>A0A2K8NTS0</accession>
<dbReference type="PIRSF" id="PIRSF004486">
    <property type="entry name" value="MraW"/>
    <property type="match status" value="1"/>
</dbReference>
<dbReference type="Gene3D" id="1.10.150.170">
    <property type="entry name" value="Putative methyltransferase TM0872, insert domain"/>
    <property type="match status" value="1"/>
</dbReference>
<evidence type="ECO:0000313" key="9">
    <source>
        <dbReference type="Proteomes" id="UP000232063"/>
    </source>
</evidence>
<keyword evidence="4 7" id="KW-0489">Methyltransferase</keyword>
<gene>
    <name evidence="7 8" type="primary">rsmH</name>
    <name evidence="8" type="ORF">ELUMI_v1c04300</name>
</gene>
<dbReference type="RefSeq" id="WP_025734370.1">
    <property type="nucleotide sequence ID" value="NZ_CP024963.1"/>
</dbReference>
<evidence type="ECO:0000256" key="1">
    <source>
        <dbReference type="ARBA" id="ARBA00010396"/>
    </source>
</evidence>
<keyword evidence="5 7" id="KW-0808">Transferase</keyword>